<keyword evidence="3" id="KW-0687">Ribonucleoprotein</keyword>
<dbReference type="GeneID" id="43959837"/>
<evidence type="ECO:0000313" key="4">
    <source>
        <dbReference type="EMBL" id="BBQ05403.1"/>
    </source>
</evidence>
<accession>A0A679EJV5</accession>
<evidence type="ECO:0000256" key="3">
    <source>
        <dbReference type="ARBA" id="ARBA00023274"/>
    </source>
</evidence>
<dbReference type="Gene3D" id="4.10.830.10">
    <property type="entry name" value="30s Ribosomal Protein S14, Chain N"/>
    <property type="match status" value="1"/>
</dbReference>
<reference evidence="4" key="1">
    <citation type="submission" date="2019-12" db="EMBL/GenBank/DDBJ databases">
        <title>Mitochondrial genomes of Hemiarma marina and Leucocryptos marina revised the evolution of cytochrome c maturation in Cryptista.</title>
        <authorList>
            <person name="Nishimura Y."/>
            <person name="Kume K."/>
            <person name="Sonehara K."/>
            <person name="Tanifuji G."/>
            <person name="Shiratori T."/>
            <person name="Ishida K."/>
            <person name="Hashimoto T."/>
            <person name="Inagaki Y."/>
            <person name="Ohkuma M."/>
        </authorList>
    </citation>
    <scope>NUCLEOTIDE SEQUENCE</scope>
    <source>
        <strain evidence="4">NIES-1335</strain>
    </source>
</reference>
<dbReference type="GO" id="GO:0003735">
    <property type="term" value="F:structural constituent of ribosome"/>
    <property type="evidence" value="ECO:0007669"/>
    <property type="project" value="InterPro"/>
</dbReference>
<dbReference type="PANTHER" id="PTHR19836">
    <property type="entry name" value="30S RIBOSOMAL PROTEIN S14"/>
    <property type="match status" value="1"/>
</dbReference>
<dbReference type="EMBL" id="LC515368">
    <property type="protein sequence ID" value="BBQ05403.1"/>
    <property type="molecule type" value="Genomic_DNA"/>
</dbReference>
<dbReference type="RefSeq" id="YP_009730073.1">
    <property type="nucleotide sequence ID" value="NC_045933.1"/>
</dbReference>
<name>A0A679EJV5_LEUMA</name>
<comment type="similarity">
    <text evidence="1">Belongs to the universal ribosomal protein uS14 family.</text>
</comment>
<evidence type="ECO:0000256" key="2">
    <source>
        <dbReference type="ARBA" id="ARBA00022980"/>
    </source>
</evidence>
<dbReference type="InterPro" id="IPR001209">
    <property type="entry name" value="Ribosomal_uS14"/>
</dbReference>
<dbReference type="InterPro" id="IPR043140">
    <property type="entry name" value="Ribosomal_uS14_sf"/>
</dbReference>
<geneLocation type="mitochondrion" evidence="4"/>
<dbReference type="PANTHER" id="PTHR19836:SF19">
    <property type="entry name" value="SMALL RIBOSOMAL SUBUNIT PROTEIN US14M"/>
    <property type="match status" value="1"/>
</dbReference>
<dbReference type="GO" id="GO:0006412">
    <property type="term" value="P:translation"/>
    <property type="evidence" value="ECO:0007669"/>
    <property type="project" value="InterPro"/>
</dbReference>
<dbReference type="AlphaFoldDB" id="A0A679EJV5"/>
<dbReference type="GO" id="GO:0005763">
    <property type="term" value="C:mitochondrial small ribosomal subunit"/>
    <property type="evidence" value="ECO:0007669"/>
    <property type="project" value="TreeGrafter"/>
</dbReference>
<dbReference type="Pfam" id="PF00253">
    <property type="entry name" value="Ribosomal_S14"/>
    <property type="match status" value="1"/>
</dbReference>
<organism evidence="4">
    <name type="scientific">Leucocryptos marina</name>
    <name type="common">Marine flagellate</name>
    <name type="synonym">Bodo marinus</name>
    <dbReference type="NCBI Taxonomy" id="299206"/>
    <lineage>
        <taxon>Eukaryota</taxon>
        <taxon>Cryptophyceae</taxon>
        <taxon>Kathablepharidacea</taxon>
        <taxon>Katablepharidaceae</taxon>
        <taxon>Leucocryptos</taxon>
    </lineage>
</organism>
<protein>
    <submittedName>
        <fullName evidence="4">30S ribosomal protein S14</fullName>
    </submittedName>
</protein>
<proteinExistence type="inferred from homology"/>
<sequence length="95" mass="11362">MKSKLRYDKKKRLAFAQIEISRRLLLYLRKNTSTLIFNYLLEKLSRKIGHHSRIQYRCLITGRSKSIHRRFGLSRLMIRSLLSKGILRGVQKSSW</sequence>
<dbReference type="InterPro" id="IPR018271">
    <property type="entry name" value="Ribosomal_uS14_CS"/>
</dbReference>
<dbReference type="PROSITE" id="PS00527">
    <property type="entry name" value="RIBOSOMAL_S14"/>
    <property type="match status" value="1"/>
</dbReference>
<evidence type="ECO:0000256" key="1">
    <source>
        <dbReference type="ARBA" id="ARBA00009083"/>
    </source>
</evidence>
<keyword evidence="2 4" id="KW-0689">Ribosomal protein</keyword>
<keyword evidence="4" id="KW-0496">Mitochondrion</keyword>
<dbReference type="SUPFAM" id="SSF57716">
    <property type="entry name" value="Glucocorticoid receptor-like (DNA-binding domain)"/>
    <property type="match status" value="1"/>
</dbReference>
<gene>
    <name evidence="4" type="primary">rps14</name>
</gene>